<comment type="caution">
    <text evidence="6">The sequence shown here is derived from an EMBL/GenBank/DDBJ whole genome shotgun (WGS) entry which is preliminary data.</text>
</comment>
<keyword evidence="7" id="KW-1185">Reference proteome</keyword>
<reference evidence="6 7" key="1">
    <citation type="journal article" date="2019" name="Int. J. Syst. Evol. Microbiol.">
        <title>The Global Catalogue of Microorganisms (GCM) 10K type strain sequencing project: providing services to taxonomists for standard genome sequencing and annotation.</title>
        <authorList>
            <consortium name="The Broad Institute Genomics Platform"/>
            <consortium name="The Broad Institute Genome Sequencing Center for Infectious Disease"/>
            <person name="Wu L."/>
            <person name="Ma J."/>
        </authorList>
    </citation>
    <scope>NUCLEOTIDE SEQUENCE [LARGE SCALE GENOMIC DNA]</scope>
    <source>
        <strain evidence="6 7">JCM 15577</strain>
    </source>
</reference>
<name>A0ABN2ICP3_9MICO</name>
<dbReference type="EMBL" id="BAAAPL010000002">
    <property type="protein sequence ID" value="GAA1702553.1"/>
    <property type="molecule type" value="Genomic_DNA"/>
</dbReference>
<gene>
    <name evidence="6" type="ORF">GCM10009808_20630</name>
</gene>
<evidence type="ECO:0000256" key="1">
    <source>
        <dbReference type="ARBA" id="ARBA00011063"/>
    </source>
</evidence>
<accession>A0ABN2ICP3</accession>
<evidence type="ECO:0000256" key="3">
    <source>
        <dbReference type="ARBA" id="ARBA00022801"/>
    </source>
</evidence>
<dbReference type="EC" id="3.1.3.48" evidence="2"/>
<evidence type="ECO:0000256" key="4">
    <source>
        <dbReference type="ARBA" id="ARBA00022912"/>
    </source>
</evidence>
<dbReference type="InterPro" id="IPR036196">
    <property type="entry name" value="Ptyr_pPase_sf"/>
</dbReference>
<proteinExistence type="inferred from homology"/>
<dbReference type="InterPro" id="IPR017867">
    <property type="entry name" value="Tyr_phospatase_low_mol_wt"/>
</dbReference>
<organism evidence="6 7">
    <name type="scientific">Microbacterium sediminicola</name>
    <dbReference type="NCBI Taxonomy" id="415210"/>
    <lineage>
        <taxon>Bacteria</taxon>
        <taxon>Bacillati</taxon>
        <taxon>Actinomycetota</taxon>
        <taxon>Actinomycetes</taxon>
        <taxon>Micrococcales</taxon>
        <taxon>Microbacteriaceae</taxon>
        <taxon>Microbacterium</taxon>
    </lineage>
</organism>
<evidence type="ECO:0000256" key="2">
    <source>
        <dbReference type="ARBA" id="ARBA00013064"/>
    </source>
</evidence>
<feature type="domain" description="Phosphotyrosine protein phosphatase I" evidence="5">
    <location>
        <begin position="29"/>
        <end position="179"/>
    </location>
</feature>
<keyword evidence="3" id="KW-0378">Hydrolase</keyword>
<dbReference type="PRINTS" id="PR00719">
    <property type="entry name" value="LMWPTPASE"/>
</dbReference>
<keyword evidence="4" id="KW-0904">Protein phosphatase</keyword>
<evidence type="ECO:0000313" key="7">
    <source>
        <dbReference type="Proteomes" id="UP001501690"/>
    </source>
</evidence>
<dbReference type="SMART" id="SM00226">
    <property type="entry name" value="LMWPc"/>
    <property type="match status" value="1"/>
</dbReference>
<dbReference type="SUPFAM" id="SSF52788">
    <property type="entry name" value="Phosphotyrosine protein phosphatases I"/>
    <property type="match status" value="1"/>
</dbReference>
<dbReference type="PANTHER" id="PTHR11717">
    <property type="entry name" value="LOW MOLECULAR WEIGHT PROTEIN TYROSINE PHOSPHATASE"/>
    <property type="match status" value="1"/>
</dbReference>
<dbReference type="Pfam" id="PF01451">
    <property type="entry name" value="LMWPc"/>
    <property type="match status" value="1"/>
</dbReference>
<sequence length="188" mass="20983">MRQRGVGHRMRTGADNGRDERMTTNVAPFRVVFVCTGNICRSPMAEVVFRSLADQAGLGDRVASASAGTGDWHVGERADTRTLEALQRRGYAGDQHRARQFTHRDFVASDLVLALDRSHERILRGWARTEADADKIALLMSFDPHAATMDVPDPYYADAQMFDEVLGMIDRASRGLFRQLQPALRPVP</sequence>
<evidence type="ECO:0000313" key="6">
    <source>
        <dbReference type="EMBL" id="GAA1702553.1"/>
    </source>
</evidence>
<dbReference type="CDD" id="cd16343">
    <property type="entry name" value="LMWPTP"/>
    <property type="match status" value="1"/>
</dbReference>
<comment type="similarity">
    <text evidence="1">Belongs to the low molecular weight phosphotyrosine protein phosphatase family.</text>
</comment>
<dbReference type="PANTHER" id="PTHR11717:SF7">
    <property type="entry name" value="LOW MOLECULAR WEIGHT PHOSPHOTYROSINE PROTEIN PHOSPHATASE"/>
    <property type="match status" value="1"/>
</dbReference>
<dbReference type="InterPro" id="IPR050438">
    <property type="entry name" value="LMW_PTPase"/>
</dbReference>
<dbReference type="InterPro" id="IPR023485">
    <property type="entry name" value="Ptyr_pPase"/>
</dbReference>
<dbReference type="Proteomes" id="UP001501690">
    <property type="component" value="Unassembled WGS sequence"/>
</dbReference>
<protein>
    <recommendedName>
        <fullName evidence="2">protein-tyrosine-phosphatase</fullName>
        <ecNumber evidence="2">3.1.3.48</ecNumber>
    </recommendedName>
</protein>
<dbReference type="Gene3D" id="3.40.50.2300">
    <property type="match status" value="1"/>
</dbReference>
<evidence type="ECO:0000259" key="5">
    <source>
        <dbReference type="SMART" id="SM00226"/>
    </source>
</evidence>